<accession>A0A059EYD5</accession>
<keyword evidence="13" id="KW-1185">Reference proteome</keyword>
<keyword evidence="3 10" id="KW-0812">Transmembrane</keyword>
<dbReference type="Proteomes" id="UP000030655">
    <property type="component" value="Unassembled WGS sequence"/>
</dbReference>
<evidence type="ECO:0000256" key="4">
    <source>
        <dbReference type="ARBA" id="ARBA00022989"/>
    </source>
</evidence>
<dbReference type="GO" id="GO:0005794">
    <property type="term" value="C:Golgi apparatus"/>
    <property type="evidence" value="ECO:0007669"/>
    <property type="project" value="TreeGrafter"/>
</dbReference>
<feature type="transmembrane region" description="Helical" evidence="10">
    <location>
        <begin position="195"/>
        <end position="224"/>
    </location>
</feature>
<dbReference type="GO" id="GO:0006612">
    <property type="term" value="P:protein targeting to membrane"/>
    <property type="evidence" value="ECO:0007669"/>
    <property type="project" value="TreeGrafter"/>
</dbReference>
<dbReference type="GO" id="GO:0019706">
    <property type="term" value="F:protein-cysteine S-palmitoyltransferase activity"/>
    <property type="evidence" value="ECO:0007669"/>
    <property type="project" value="UniProtKB-EC"/>
</dbReference>
<evidence type="ECO:0000256" key="5">
    <source>
        <dbReference type="ARBA" id="ARBA00023136"/>
    </source>
</evidence>
<feature type="transmembrane region" description="Helical" evidence="10">
    <location>
        <begin position="162"/>
        <end position="183"/>
    </location>
</feature>
<dbReference type="PANTHER" id="PTHR22883">
    <property type="entry name" value="ZINC FINGER DHHC DOMAIN CONTAINING PROTEIN"/>
    <property type="match status" value="1"/>
</dbReference>
<reference evidence="13" key="1">
    <citation type="submission" date="2013-02" db="EMBL/GenBank/DDBJ databases">
        <authorList>
            <consortium name="The Broad Institute Genome Sequencing Platform"/>
            <person name="Cuomo C."/>
            <person name="Becnel J."/>
            <person name="Sanscrainte N."/>
            <person name="Walker B."/>
            <person name="Young S.K."/>
            <person name="Zeng Q."/>
            <person name="Gargeya S."/>
            <person name="Fitzgerald M."/>
            <person name="Haas B."/>
            <person name="Abouelleil A."/>
            <person name="Alvarado L."/>
            <person name="Arachchi H.M."/>
            <person name="Berlin A.M."/>
            <person name="Chapman S.B."/>
            <person name="Dewar J."/>
            <person name="Goldberg J."/>
            <person name="Griggs A."/>
            <person name="Gujja S."/>
            <person name="Hansen M."/>
            <person name="Howarth C."/>
            <person name="Imamovic A."/>
            <person name="Larimer J."/>
            <person name="McCowan C."/>
            <person name="Murphy C."/>
            <person name="Neiman D."/>
            <person name="Pearson M."/>
            <person name="Priest M."/>
            <person name="Roberts A."/>
            <person name="Saif S."/>
            <person name="Shea T."/>
            <person name="Sisk P."/>
            <person name="Sykes S."/>
            <person name="Wortman J."/>
            <person name="Nusbaum C."/>
            <person name="Birren B."/>
        </authorList>
    </citation>
    <scope>NUCLEOTIDE SEQUENCE [LARGE SCALE GENOMIC DNA]</scope>
    <source>
        <strain evidence="13">PRA339</strain>
    </source>
</reference>
<gene>
    <name evidence="12" type="ORF">H312_02685</name>
</gene>
<dbReference type="OrthoDB" id="302728at2759"/>
<evidence type="ECO:0000256" key="3">
    <source>
        <dbReference type="ARBA" id="ARBA00022692"/>
    </source>
</evidence>
<dbReference type="PROSITE" id="PS50216">
    <property type="entry name" value="DHHC"/>
    <property type="match status" value="1"/>
</dbReference>
<organism evidence="12 13">
    <name type="scientific">Anncaliia algerae PRA339</name>
    <dbReference type="NCBI Taxonomy" id="1288291"/>
    <lineage>
        <taxon>Eukaryota</taxon>
        <taxon>Fungi</taxon>
        <taxon>Fungi incertae sedis</taxon>
        <taxon>Microsporidia</taxon>
        <taxon>Tubulinosematoidea</taxon>
        <taxon>Tubulinosematidae</taxon>
        <taxon>Anncaliia</taxon>
    </lineage>
</organism>
<comment type="subcellular location">
    <subcellularLocation>
        <location evidence="1">Membrane</location>
        <topology evidence="1">Multi-pass membrane protein</topology>
    </subcellularLocation>
</comment>
<evidence type="ECO:0000256" key="8">
    <source>
        <dbReference type="ARBA" id="ARBA00023315"/>
    </source>
</evidence>
<dbReference type="InterPro" id="IPR001594">
    <property type="entry name" value="Palmitoyltrfase_DHHC"/>
</dbReference>
<dbReference type="InterPro" id="IPR039859">
    <property type="entry name" value="PFA4/ZDH16/20/ERF2-like"/>
</dbReference>
<keyword evidence="5 10" id="KW-0472">Membrane</keyword>
<proteinExistence type="inferred from homology"/>
<evidence type="ECO:0000256" key="6">
    <source>
        <dbReference type="ARBA" id="ARBA00023139"/>
    </source>
</evidence>
<dbReference type="VEuPathDB" id="MicrosporidiaDB:H312_02685"/>
<evidence type="ECO:0000256" key="2">
    <source>
        <dbReference type="ARBA" id="ARBA00022679"/>
    </source>
</evidence>
<dbReference type="EC" id="2.3.1.225" evidence="10"/>
<keyword evidence="8 10" id="KW-0012">Acyltransferase</keyword>
<dbReference type="AlphaFoldDB" id="A0A059EYD5"/>
<evidence type="ECO:0000256" key="7">
    <source>
        <dbReference type="ARBA" id="ARBA00023288"/>
    </source>
</evidence>
<keyword evidence="4 10" id="KW-1133">Transmembrane helix</keyword>
<name>A0A059EYD5_9MICR</name>
<dbReference type="Pfam" id="PF01529">
    <property type="entry name" value="DHHC"/>
    <property type="match status" value="1"/>
</dbReference>
<dbReference type="STRING" id="1288291.A0A059EYD5"/>
<keyword evidence="7" id="KW-0449">Lipoprotein</keyword>
<reference evidence="12 13" key="2">
    <citation type="submission" date="2014-03" db="EMBL/GenBank/DDBJ databases">
        <title>The Genome Sequence of Anncaliia algerae insect isolate PRA339.</title>
        <authorList>
            <consortium name="The Broad Institute Genome Sequencing Platform"/>
            <consortium name="The Broad Institute Genome Sequencing Center for Infectious Disease"/>
            <person name="Cuomo C."/>
            <person name="Becnel J."/>
            <person name="Sanscrainte N."/>
            <person name="Walker B."/>
            <person name="Young S.K."/>
            <person name="Zeng Q."/>
            <person name="Gargeya S."/>
            <person name="Fitzgerald M."/>
            <person name="Haas B."/>
            <person name="Abouelleil A."/>
            <person name="Alvarado L."/>
            <person name="Arachchi H.M."/>
            <person name="Berlin A.M."/>
            <person name="Chapman S.B."/>
            <person name="Dewar J."/>
            <person name="Goldberg J."/>
            <person name="Griggs A."/>
            <person name="Gujja S."/>
            <person name="Hansen M."/>
            <person name="Howarth C."/>
            <person name="Imamovic A."/>
            <person name="Larimer J."/>
            <person name="McCowan C."/>
            <person name="Murphy C."/>
            <person name="Neiman D."/>
            <person name="Pearson M."/>
            <person name="Priest M."/>
            <person name="Roberts A."/>
            <person name="Saif S."/>
            <person name="Shea T."/>
            <person name="Sisk P."/>
            <person name="Sykes S."/>
            <person name="Wortman J."/>
            <person name="Nusbaum C."/>
            <person name="Birren B."/>
        </authorList>
    </citation>
    <scope>NUCLEOTIDE SEQUENCE [LARGE SCALE GENOMIC DNA]</scope>
    <source>
        <strain evidence="12 13">PRA339</strain>
    </source>
</reference>
<evidence type="ECO:0000259" key="11">
    <source>
        <dbReference type="Pfam" id="PF01529"/>
    </source>
</evidence>
<dbReference type="HOGENOM" id="CLU_027721_3_0_1"/>
<protein>
    <recommendedName>
        <fullName evidence="10">Palmitoyltransferase</fullName>
        <ecNumber evidence="10">2.3.1.225</ecNumber>
    </recommendedName>
</protein>
<feature type="transmembrane region" description="Helical" evidence="10">
    <location>
        <begin position="25"/>
        <end position="44"/>
    </location>
</feature>
<dbReference type="GO" id="GO:0016020">
    <property type="term" value="C:membrane"/>
    <property type="evidence" value="ECO:0007669"/>
    <property type="project" value="UniProtKB-SubCell"/>
</dbReference>
<comment type="similarity">
    <text evidence="10">Belongs to the DHHC palmitoyltransferase family.</text>
</comment>
<feature type="transmembrane region" description="Helical" evidence="10">
    <location>
        <begin position="56"/>
        <end position="73"/>
    </location>
</feature>
<evidence type="ECO:0000313" key="13">
    <source>
        <dbReference type="Proteomes" id="UP000030655"/>
    </source>
</evidence>
<evidence type="ECO:0000256" key="10">
    <source>
        <dbReference type="RuleBase" id="RU079119"/>
    </source>
</evidence>
<keyword evidence="6" id="KW-0564">Palmitate</keyword>
<keyword evidence="2 10" id="KW-0808">Transferase</keyword>
<dbReference type="EMBL" id="KK365218">
    <property type="protein sequence ID" value="KCZ79930.1"/>
    <property type="molecule type" value="Genomic_DNA"/>
</dbReference>
<feature type="domain" description="Palmitoyltransferase DHHC" evidence="11">
    <location>
        <begin position="116"/>
        <end position="232"/>
    </location>
</feature>
<comment type="catalytic activity">
    <reaction evidence="9 10">
        <text>L-cysteinyl-[protein] + hexadecanoyl-CoA = S-hexadecanoyl-L-cysteinyl-[protein] + CoA</text>
        <dbReference type="Rhea" id="RHEA:36683"/>
        <dbReference type="Rhea" id="RHEA-COMP:10131"/>
        <dbReference type="Rhea" id="RHEA-COMP:11032"/>
        <dbReference type="ChEBI" id="CHEBI:29950"/>
        <dbReference type="ChEBI" id="CHEBI:57287"/>
        <dbReference type="ChEBI" id="CHEBI:57379"/>
        <dbReference type="ChEBI" id="CHEBI:74151"/>
        <dbReference type="EC" id="2.3.1.225"/>
    </reaction>
</comment>
<evidence type="ECO:0000256" key="1">
    <source>
        <dbReference type="ARBA" id="ARBA00004141"/>
    </source>
</evidence>
<evidence type="ECO:0000256" key="9">
    <source>
        <dbReference type="ARBA" id="ARBA00048048"/>
    </source>
</evidence>
<comment type="domain">
    <text evidence="10">The DHHC domain is required for palmitoyltransferase activity.</text>
</comment>
<sequence>MYSKEEIKNFLNEVTIDFFIVAKKYLYIFHTLCSFLVLLNYYIIRQNKIVTVQYKFLSAVYFVLLSFALMTYIKCINEESLSTKDIFFDTDLECEQMELNINRFFYYEILEKIVPKNKTCEICNTYKPPRTHHCKRCNKCYPKFYHHCKIFNLCIEFIKFRFYYQFLFYNAFLNFYSVALFSLNGFNNLQQIHLYIIYSVNCLISLVVGVYSLYLFIISTFLILNNETTVEYNCLNAYIIGDNSLNDIFQEGPIKYKVSSRDRKYLNPYNINKVYNWEEVMGDTFFEWIFPLGIERGKGIKFKVNFVSKNEFV</sequence>
<evidence type="ECO:0000313" key="12">
    <source>
        <dbReference type="EMBL" id="KCZ79930.1"/>
    </source>
</evidence>
<dbReference type="GO" id="GO:0005783">
    <property type="term" value="C:endoplasmic reticulum"/>
    <property type="evidence" value="ECO:0007669"/>
    <property type="project" value="TreeGrafter"/>
</dbReference>